<organism evidence="2 3">
    <name type="scientific">Taxus chinensis</name>
    <name type="common">Chinese yew</name>
    <name type="synonym">Taxus wallichiana var. chinensis</name>
    <dbReference type="NCBI Taxonomy" id="29808"/>
    <lineage>
        <taxon>Eukaryota</taxon>
        <taxon>Viridiplantae</taxon>
        <taxon>Streptophyta</taxon>
        <taxon>Embryophyta</taxon>
        <taxon>Tracheophyta</taxon>
        <taxon>Spermatophyta</taxon>
        <taxon>Pinopsida</taxon>
        <taxon>Pinidae</taxon>
        <taxon>Conifers II</taxon>
        <taxon>Cupressales</taxon>
        <taxon>Taxaceae</taxon>
        <taxon>Taxus</taxon>
    </lineage>
</organism>
<feature type="region of interest" description="Disordered" evidence="1">
    <location>
        <begin position="30"/>
        <end position="62"/>
    </location>
</feature>
<evidence type="ECO:0000256" key="1">
    <source>
        <dbReference type="SAM" id="MobiDB-lite"/>
    </source>
</evidence>
<dbReference type="Proteomes" id="UP000824469">
    <property type="component" value="Unassembled WGS sequence"/>
</dbReference>
<sequence length="189" mass="20970">MVQRKGRTPSKTPSKIAELQVEEEMAAVTQEQVPEEAELNKNAYPTEAEADQKNILTSEAAERNTKIINIEETISEQQVSTKKTHKRNADNSVDEATNVEKVAAQPKVDDIVASAPKEEENGEAKQENEEDVKAEQKNAEDVDAEQSSARSAKKAKFEQKFTQTMIIDGNTAEKVESLQKISENAEPEQ</sequence>
<proteinExistence type="predicted"/>
<dbReference type="AlphaFoldDB" id="A0AA38L362"/>
<comment type="caution">
    <text evidence="2">The sequence shown here is derived from an EMBL/GenBank/DDBJ whole genome shotgun (WGS) entry which is preliminary data.</text>
</comment>
<evidence type="ECO:0000313" key="3">
    <source>
        <dbReference type="Proteomes" id="UP000824469"/>
    </source>
</evidence>
<feature type="region of interest" description="Disordered" evidence="1">
    <location>
        <begin position="75"/>
        <end position="189"/>
    </location>
</feature>
<feature type="compositionally biased region" description="Basic and acidic residues" evidence="1">
    <location>
        <begin position="116"/>
        <end position="140"/>
    </location>
</feature>
<protein>
    <submittedName>
        <fullName evidence="2">Uncharacterized protein</fullName>
    </submittedName>
</protein>
<keyword evidence="3" id="KW-1185">Reference proteome</keyword>
<gene>
    <name evidence="2" type="ORF">KI387_027371</name>
</gene>
<evidence type="ECO:0000313" key="2">
    <source>
        <dbReference type="EMBL" id="KAH9312336.1"/>
    </source>
</evidence>
<name>A0AA38L362_TAXCH</name>
<dbReference type="EMBL" id="JAHRHJ020000006">
    <property type="protein sequence ID" value="KAH9312336.1"/>
    <property type="molecule type" value="Genomic_DNA"/>
</dbReference>
<accession>A0AA38L362</accession>
<reference evidence="2 3" key="1">
    <citation type="journal article" date="2021" name="Nat. Plants">
        <title>The Taxus genome provides insights into paclitaxel biosynthesis.</title>
        <authorList>
            <person name="Xiong X."/>
            <person name="Gou J."/>
            <person name="Liao Q."/>
            <person name="Li Y."/>
            <person name="Zhou Q."/>
            <person name="Bi G."/>
            <person name="Li C."/>
            <person name="Du R."/>
            <person name="Wang X."/>
            <person name="Sun T."/>
            <person name="Guo L."/>
            <person name="Liang H."/>
            <person name="Lu P."/>
            <person name="Wu Y."/>
            <person name="Zhang Z."/>
            <person name="Ro D.K."/>
            <person name="Shang Y."/>
            <person name="Huang S."/>
            <person name="Yan J."/>
        </authorList>
    </citation>
    <scope>NUCLEOTIDE SEQUENCE [LARGE SCALE GENOMIC DNA]</scope>
    <source>
        <strain evidence="2">Ta-2019</strain>
    </source>
</reference>
<feature type="non-terminal residue" evidence="2">
    <location>
        <position position="189"/>
    </location>
</feature>